<dbReference type="GO" id="GO:0005524">
    <property type="term" value="F:ATP binding"/>
    <property type="evidence" value="ECO:0007669"/>
    <property type="project" value="UniProtKB-UniRule"/>
</dbReference>
<evidence type="ECO:0000256" key="7">
    <source>
        <dbReference type="ARBA" id="ARBA00022840"/>
    </source>
</evidence>
<feature type="domain" description="MCM N-terminal" evidence="11">
    <location>
        <begin position="18"/>
        <end position="127"/>
    </location>
</feature>
<keyword evidence="9" id="KW-0539">Nucleus</keyword>
<dbReference type="OrthoDB" id="1744952at2759"/>
<dbReference type="AlphaFoldDB" id="E9I6G7"/>
<accession>E9I6G7</accession>
<evidence type="ECO:0000259" key="12">
    <source>
        <dbReference type="Pfam" id="PF17207"/>
    </source>
</evidence>
<protein>
    <recommendedName>
        <fullName evidence="10">DNA replication licensing factor MCM6</fullName>
        <ecNumber evidence="10">3.6.4.12</ecNumber>
    </recommendedName>
</protein>
<keyword evidence="8 10" id="KW-0238">DNA-binding</keyword>
<reference evidence="13 14" key="1">
    <citation type="journal article" date="2011" name="Science">
        <title>The ecoresponsive genome of Daphnia pulex.</title>
        <authorList>
            <person name="Colbourne J.K."/>
            <person name="Pfrender M.E."/>
            <person name="Gilbert D."/>
            <person name="Thomas W.K."/>
            <person name="Tucker A."/>
            <person name="Oakley T.H."/>
            <person name="Tokishita S."/>
            <person name="Aerts A."/>
            <person name="Arnold G.J."/>
            <person name="Basu M.K."/>
            <person name="Bauer D.J."/>
            <person name="Caceres C.E."/>
            <person name="Carmel L."/>
            <person name="Casola C."/>
            <person name="Choi J.H."/>
            <person name="Detter J.C."/>
            <person name="Dong Q."/>
            <person name="Dusheyko S."/>
            <person name="Eads B.D."/>
            <person name="Frohlich T."/>
            <person name="Geiler-Samerotte K.A."/>
            <person name="Gerlach D."/>
            <person name="Hatcher P."/>
            <person name="Jogdeo S."/>
            <person name="Krijgsveld J."/>
            <person name="Kriventseva E.V."/>
            <person name="Kultz D."/>
            <person name="Laforsch C."/>
            <person name="Lindquist E."/>
            <person name="Lopez J."/>
            <person name="Manak J.R."/>
            <person name="Muller J."/>
            <person name="Pangilinan J."/>
            <person name="Patwardhan R.P."/>
            <person name="Pitluck S."/>
            <person name="Pritham E.J."/>
            <person name="Rechtsteiner A."/>
            <person name="Rho M."/>
            <person name="Rogozin I.B."/>
            <person name="Sakarya O."/>
            <person name="Salamov A."/>
            <person name="Schaack S."/>
            <person name="Shapiro H."/>
            <person name="Shiga Y."/>
            <person name="Skalitzky C."/>
            <person name="Smith Z."/>
            <person name="Souvorov A."/>
            <person name="Sung W."/>
            <person name="Tang Z."/>
            <person name="Tsuchiya D."/>
            <person name="Tu H."/>
            <person name="Vos H."/>
            <person name="Wang M."/>
            <person name="Wolf Y.I."/>
            <person name="Yamagata H."/>
            <person name="Yamada T."/>
            <person name="Ye Y."/>
            <person name="Shaw J.R."/>
            <person name="Andrews J."/>
            <person name="Crease T.J."/>
            <person name="Tang H."/>
            <person name="Lucas S.M."/>
            <person name="Robertson H.M."/>
            <person name="Bork P."/>
            <person name="Koonin E.V."/>
            <person name="Zdobnov E.M."/>
            <person name="Grigoriev I.V."/>
            <person name="Lynch M."/>
            <person name="Boore J.L."/>
        </authorList>
    </citation>
    <scope>NUCLEOTIDE SEQUENCE [LARGE SCALE GENOMIC DNA]</scope>
</reference>
<dbReference type="InterPro" id="IPR012340">
    <property type="entry name" value="NA-bd_OB-fold"/>
</dbReference>
<comment type="function">
    <text evidence="10">Acts as component of the MCM2-7 complex (MCM complex) which is the replicative helicase essential for 'once per cell cycle' DNA replication initiation and elongation in eukaryotic cells. The active ATPase sites in the MCM2-7 ring are formed through the interaction surfaces of two neighboring subunits such that a critical structure of a conserved arginine finger motif is provided in trans relative to the ATP-binding site of the Walker A box of the adjacent subunit. The six ATPase active sites, however, are likely to contribute differentially to the complex helicase activity.</text>
</comment>
<evidence type="ECO:0000256" key="5">
    <source>
        <dbReference type="ARBA" id="ARBA00022801"/>
    </source>
</evidence>
<keyword evidence="5 10" id="KW-0378">Hydrolase</keyword>
<evidence type="ECO:0000313" key="13">
    <source>
        <dbReference type="EMBL" id="EFX60413.1"/>
    </source>
</evidence>
<dbReference type="Proteomes" id="UP000000305">
    <property type="component" value="Unassembled WGS sequence"/>
</dbReference>
<keyword evidence="6 10" id="KW-0347">Helicase</keyword>
<dbReference type="HOGENOM" id="CLU_1215868_0_0_1"/>
<evidence type="ECO:0000256" key="9">
    <source>
        <dbReference type="ARBA" id="ARBA00023242"/>
    </source>
</evidence>
<dbReference type="GO" id="GO:0042555">
    <property type="term" value="C:MCM complex"/>
    <property type="evidence" value="ECO:0007669"/>
    <property type="project" value="UniProtKB-UniRule"/>
</dbReference>
<dbReference type="Pfam" id="PF17207">
    <property type="entry name" value="MCM_OB"/>
    <property type="match status" value="1"/>
</dbReference>
<dbReference type="GO" id="GO:0003677">
    <property type="term" value="F:DNA binding"/>
    <property type="evidence" value="ECO:0007669"/>
    <property type="project" value="UniProtKB-KW"/>
</dbReference>
<dbReference type="EC" id="3.6.4.12" evidence="10"/>
<keyword evidence="10" id="KW-0131">Cell cycle</keyword>
<name>E9I6G7_DAPPU</name>
<dbReference type="InParanoid" id="E9I6G7"/>
<dbReference type="GO" id="GO:0003678">
    <property type="term" value="F:DNA helicase activity"/>
    <property type="evidence" value="ECO:0007669"/>
    <property type="project" value="UniProtKB-EC"/>
</dbReference>
<evidence type="ECO:0000259" key="11">
    <source>
        <dbReference type="Pfam" id="PF14551"/>
    </source>
</evidence>
<dbReference type="FunFam" id="2.20.28.10:FF:000003">
    <property type="entry name" value="DNA helicase"/>
    <property type="match status" value="1"/>
</dbReference>
<evidence type="ECO:0000256" key="1">
    <source>
        <dbReference type="ARBA" id="ARBA00004123"/>
    </source>
</evidence>
<dbReference type="PANTHER" id="PTHR11630:SF43">
    <property type="entry name" value="DNA REPLICATION LICENSING FACTOR MCM6"/>
    <property type="match status" value="1"/>
</dbReference>
<organism evidence="13 14">
    <name type="scientific">Daphnia pulex</name>
    <name type="common">Water flea</name>
    <dbReference type="NCBI Taxonomy" id="6669"/>
    <lineage>
        <taxon>Eukaryota</taxon>
        <taxon>Metazoa</taxon>
        <taxon>Ecdysozoa</taxon>
        <taxon>Arthropoda</taxon>
        <taxon>Crustacea</taxon>
        <taxon>Branchiopoda</taxon>
        <taxon>Diplostraca</taxon>
        <taxon>Cladocera</taxon>
        <taxon>Anomopoda</taxon>
        <taxon>Daphniidae</taxon>
        <taxon>Daphnia</taxon>
    </lineage>
</organism>
<comment type="catalytic activity">
    <reaction evidence="10">
        <text>ATP + H2O = ADP + phosphate + H(+)</text>
        <dbReference type="Rhea" id="RHEA:13065"/>
        <dbReference type="ChEBI" id="CHEBI:15377"/>
        <dbReference type="ChEBI" id="CHEBI:15378"/>
        <dbReference type="ChEBI" id="CHEBI:30616"/>
        <dbReference type="ChEBI" id="CHEBI:43474"/>
        <dbReference type="ChEBI" id="CHEBI:456216"/>
        <dbReference type="EC" id="3.6.4.12"/>
    </reaction>
</comment>
<keyword evidence="3 10" id="KW-0235">DNA replication</keyword>
<dbReference type="eggNOG" id="KOG0480">
    <property type="taxonomic scope" value="Eukaryota"/>
</dbReference>
<evidence type="ECO:0000256" key="10">
    <source>
        <dbReference type="RuleBase" id="RU368064"/>
    </source>
</evidence>
<dbReference type="SUPFAM" id="SSF50249">
    <property type="entry name" value="Nucleic acid-binding proteins"/>
    <property type="match status" value="1"/>
</dbReference>
<dbReference type="Gene3D" id="2.20.28.10">
    <property type="match status" value="1"/>
</dbReference>
<evidence type="ECO:0000256" key="3">
    <source>
        <dbReference type="ARBA" id="ARBA00022705"/>
    </source>
</evidence>
<dbReference type="PANTHER" id="PTHR11630">
    <property type="entry name" value="DNA REPLICATION LICENSING FACTOR MCM FAMILY MEMBER"/>
    <property type="match status" value="1"/>
</dbReference>
<comment type="subcellular location">
    <subcellularLocation>
        <location evidence="1 10">Nucleus</location>
    </subcellularLocation>
</comment>
<dbReference type="PRINTS" id="PR01662">
    <property type="entry name" value="MCMPROTEIN6"/>
</dbReference>
<evidence type="ECO:0000256" key="2">
    <source>
        <dbReference type="ARBA" id="ARBA00008010"/>
    </source>
</evidence>
<dbReference type="EMBL" id="GL736442">
    <property type="protein sequence ID" value="EFX60413.1"/>
    <property type="molecule type" value="Genomic_DNA"/>
</dbReference>
<dbReference type="InterPro" id="IPR008049">
    <property type="entry name" value="MCM6"/>
</dbReference>
<dbReference type="Pfam" id="PF14551">
    <property type="entry name" value="MCM_N"/>
    <property type="match status" value="1"/>
</dbReference>
<evidence type="ECO:0000256" key="4">
    <source>
        <dbReference type="ARBA" id="ARBA00022741"/>
    </source>
</evidence>
<feature type="domain" description="MCM OB" evidence="12">
    <location>
        <begin position="135"/>
        <end position="200"/>
    </location>
</feature>
<dbReference type="InterPro" id="IPR031327">
    <property type="entry name" value="MCM"/>
</dbReference>
<comment type="similarity">
    <text evidence="2 10">Belongs to the MCM family.</text>
</comment>
<evidence type="ECO:0000256" key="8">
    <source>
        <dbReference type="ARBA" id="ARBA00023125"/>
    </source>
</evidence>
<dbReference type="GO" id="GO:0016787">
    <property type="term" value="F:hydrolase activity"/>
    <property type="evidence" value="ECO:0007669"/>
    <property type="project" value="UniProtKB-KW"/>
</dbReference>
<dbReference type="InterPro" id="IPR027925">
    <property type="entry name" value="MCM_N"/>
</dbReference>
<comment type="subunit">
    <text evidence="10">Component of the MCM2-7 complex.</text>
</comment>
<dbReference type="Gene3D" id="2.40.50.140">
    <property type="entry name" value="Nucleic acid-binding proteins"/>
    <property type="match status" value="1"/>
</dbReference>
<dbReference type="GO" id="GO:0005634">
    <property type="term" value="C:nucleus"/>
    <property type="evidence" value="ECO:0007669"/>
    <property type="project" value="UniProtKB-SubCell"/>
</dbReference>
<keyword evidence="4 10" id="KW-0547">Nucleotide-binding</keyword>
<sequence length="228" mass="25668">MATASQMDAGSIIDGLAEKFTRFLGTYSPADYVAPQIDQDGEDGTDAPASFMARTVQEMATNNETTLYVDFKHISDFDYDMADKILQHYERCEPVLRDSLKNYIRQHHEQFIKDAHGPEKEFFVGIHGLHSIDRLRDLRTEHIGRLSAFSGTVTRTSDVRPELFLGTFRCQHCATVVKNVEQFYKFTEPLVCPSASCNNRCGGMAQRSVQYGCQLVGSLGQQQLLAKQ</sequence>
<keyword evidence="7 10" id="KW-0067">ATP-binding</keyword>
<dbReference type="Gene3D" id="3.30.1640.10">
    <property type="entry name" value="mini-chromosome maintenance (MCM) complex, chain A, domain 1"/>
    <property type="match status" value="1"/>
</dbReference>
<evidence type="ECO:0000313" key="14">
    <source>
        <dbReference type="Proteomes" id="UP000000305"/>
    </source>
</evidence>
<dbReference type="InterPro" id="IPR033762">
    <property type="entry name" value="MCM_OB"/>
</dbReference>
<dbReference type="KEGG" id="dpx:DAPPUDRAFT_277614"/>
<proteinExistence type="inferred from homology"/>
<evidence type="ECO:0000256" key="6">
    <source>
        <dbReference type="ARBA" id="ARBA00022806"/>
    </source>
</evidence>
<gene>
    <name evidence="13" type="ORF">DAPPUDRAFT_277614</name>
</gene>
<dbReference type="GO" id="GO:0006270">
    <property type="term" value="P:DNA replication initiation"/>
    <property type="evidence" value="ECO:0007669"/>
    <property type="project" value="UniProtKB-UniRule"/>
</dbReference>
<keyword evidence="14" id="KW-1185">Reference proteome</keyword>
<dbReference type="STRING" id="6669.E9I6G7"/>